<evidence type="ECO:0000313" key="2">
    <source>
        <dbReference type="Proteomes" id="UP001239111"/>
    </source>
</evidence>
<comment type="caution">
    <text evidence="1">The sequence shown here is derived from an EMBL/GenBank/DDBJ whole genome shotgun (WGS) entry which is preliminary data.</text>
</comment>
<keyword evidence="2" id="KW-1185">Reference proteome</keyword>
<evidence type="ECO:0000313" key="1">
    <source>
        <dbReference type="EMBL" id="KAJ8677023.1"/>
    </source>
</evidence>
<gene>
    <name evidence="1" type="ORF">QAD02_012810</name>
</gene>
<organism evidence="1 2">
    <name type="scientific">Eretmocerus hayati</name>
    <dbReference type="NCBI Taxonomy" id="131215"/>
    <lineage>
        <taxon>Eukaryota</taxon>
        <taxon>Metazoa</taxon>
        <taxon>Ecdysozoa</taxon>
        <taxon>Arthropoda</taxon>
        <taxon>Hexapoda</taxon>
        <taxon>Insecta</taxon>
        <taxon>Pterygota</taxon>
        <taxon>Neoptera</taxon>
        <taxon>Endopterygota</taxon>
        <taxon>Hymenoptera</taxon>
        <taxon>Apocrita</taxon>
        <taxon>Proctotrupomorpha</taxon>
        <taxon>Chalcidoidea</taxon>
        <taxon>Aphelinidae</taxon>
        <taxon>Aphelininae</taxon>
        <taxon>Eretmocerus</taxon>
    </lineage>
</organism>
<protein>
    <submittedName>
        <fullName evidence="1">Uncharacterized protein</fullName>
    </submittedName>
</protein>
<dbReference type="EMBL" id="CM056742">
    <property type="protein sequence ID" value="KAJ8677023.1"/>
    <property type="molecule type" value="Genomic_DNA"/>
</dbReference>
<sequence length="1679" mass="189837">MESRKKMRSMMKNKKNQPHSLQRLDASQNDGIYQIVLERLVKKLDETERELKFAWQILDILNRECSKIWEKLGQLEDYMCQQQNMITGLLNLHIHTGVQSTSMADQRSMTKSGIQHDDINITVGDHDSRTAVEEPMHQRDHIESQDCLEERVLGTALKGTHGIIEDDKGSTGNSHEVIDIAEEKKLPDEAFYRSLNNAHRNDFANCHSPIQASQLGMIWEEGEDVSEGSRKVQKAEIGDRKDLDSGIDYGLDHICTPSETKLSKSLNEPETNTDNDTGIIFSSTDYSLYCSGISCVDEEDLMQLSKLNLLKTPQMESEAIPESSSSLPHGDSYELVHTNQLLLESSIQHGTDLKEERCQGKIIGDQISQETAVRDPFDDWETLHNSRPENPLQRDTKGQASITDGCTNHSAPVDGDLILLKNQDAIKSTRMSRNLDPIPLSERSSEPLEGLPIDFGSFARGYAENRELTDLIVQSLMHDTCDHPNPYDMVDERAVSAVHLLENSYSRLKINTRQLECSEQADDSNLLNKKNRADSRSESPPPPAPQDLDSPPIYPMEDSQILGLDASFHHESTRITGNDSSMKILSHTKDRVLAQASPPTHKGERMFSTGLKTEIRNSPTSERDSIKLSMVCSTLYEDLLLTNSLDNFHIPQIEDEHRIIGDIAEASDKVPRFIPKSLQKSRLNGTHSPEEHVSSFMRSNQMNPESVKLQLTPSQLLTKSPTDLNVADSDPWRAVSETYRDDEFPRTSTIELVTHKNTDATRPVDKEDEIVPRCNGGKIHDLTEDRIDIHGYEVKSVQAHHTREPVQHDSATVSYPNQISNITDTLSYYPIDTVSCGGCIINLNPSTRNQKDLCQNSPMADFRYSGSEYIQNHDLPIDVISSSTEAPPSPVCIENRQGSNGKRHPLHRENALTLEGKKCVPGHRKRDERSQDGLSDPAVSASAFCPSTIIISHAGYISISGDMRDDDLSPTNDLKKFKRGSSLKNAMNSVSSWLPDLHSMKRHRSYSLPGVLKKKDLDPTSYSSMDGRHLRSVTHDMIQPDTEQGNRKKKKHFIYSAVSGMLQKVTIRARSFSDSESLVCDMIDGNQNVISDQLMNPAVERPQRGPILYEVSDSPRGERSSNLPVRPNLTRQGSRFTYMDSEEKMIDASIHNDEDGKFAQGRDVLETNVQYTPQTDIPKSEFLSDEERKNVGSKSDSPLHYAGTSVFATVGDIKRSHEGVRTLEDQESRKISDEMVMSSAHMEFAVSRALGRYRQRYLNSSLNDHCDDSSEELGTDVQSRNRDHGKVPDYYYNDEQFDHKMKDDRKIMGIEDSKVVENLSVPNSKINTHGYSRNSSRHQLSLEIPGFNIRNNENDEDNKSTHSYRSTSRVSSRRQSTEDSIDSEDEWYRHELRKLEELEKQNETLPEKSSCHHESGELTSFELDEDVKEKMSSVLEELRLKSRSFTNLSVSDNENGNLKNEVILEKNLIPVPSHGADFIVRDSIIVKDCFSHRDSNTDRRNLNLDDKYSNEVGERYYPHTLSEIQDEMSVSPRVTFEQSRSPVAENSFLRVKINDSQLSQSNSLNIESTENDAHGICDRDPDDSFIDEISEYRRNHIPPSEVMNEGQVIAQDTKFDVVYETPVKEDQLSPGLPSSRWKLLKALKERRAEEKLKEVENLQDSTFALQKSSHVSILVLSSK</sequence>
<proteinExistence type="predicted"/>
<dbReference type="Proteomes" id="UP001239111">
    <property type="component" value="Chromosome 2"/>
</dbReference>
<accession>A0ACC2P1N2</accession>
<name>A0ACC2P1N2_9HYME</name>
<reference evidence="1" key="1">
    <citation type="submission" date="2023-04" db="EMBL/GenBank/DDBJ databases">
        <title>A chromosome-level genome assembly of the parasitoid wasp Eretmocerus hayati.</title>
        <authorList>
            <person name="Zhong Y."/>
            <person name="Liu S."/>
            <person name="Liu Y."/>
        </authorList>
    </citation>
    <scope>NUCLEOTIDE SEQUENCE</scope>
    <source>
        <strain evidence="1">ZJU_SS_LIU_2023</strain>
    </source>
</reference>